<accession>A0A8T2NRW0</accession>
<gene>
    <name evidence="3" type="ORF">JZ751_018565</name>
</gene>
<feature type="domain" description="PH" evidence="2">
    <location>
        <begin position="70"/>
        <end position="205"/>
    </location>
</feature>
<evidence type="ECO:0000313" key="4">
    <source>
        <dbReference type="Proteomes" id="UP000824540"/>
    </source>
</evidence>
<dbReference type="Pfam" id="PF00169">
    <property type="entry name" value="PH"/>
    <property type="match status" value="2"/>
</dbReference>
<dbReference type="InterPro" id="IPR011993">
    <property type="entry name" value="PH-like_dom_sf"/>
</dbReference>
<feature type="domain" description="PH" evidence="2">
    <location>
        <begin position="325"/>
        <end position="356"/>
    </location>
</feature>
<comment type="caution">
    <text evidence="3">The sequence shown here is derived from an EMBL/GenBank/DDBJ whole genome shotgun (WGS) entry which is preliminary data.</text>
</comment>
<dbReference type="InterPro" id="IPR051707">
    <property type="entry name" value="PI-Interact_SigTrans_Reg"/>
</dbReference>
<dbReference type="AlphaFoldDB" id="A0A8T2NRW0"/>
<dbReference type="Gene3D" id="2.30.29.30">
    <property type="entry name" value="Pleckstrin-homology domain (PH domain)/Phosphotyrosine-binding domain (PTB)"/>
    <property type="match status" value="2"/>
</dbReference>
<proteinExistence type="predicted"/>
<name>A0A8T2NRW0_9TELE</name>
<evidence type="ECO:0000256" key="1">
    <source>
        <dbReference type="SAM" id="MobiDB-lite"/>
    </source>
</evidence>
<dbReference type="PANTHER" id="PTHR14336">
    <property type="entry name" value="TANDEM PH DOMAIN CONTAINING PROTEIN"/>
    <property type="match status" value="1"/>
</dbReference>
<dbReference type="InterPro" id="IPR001849">
    <property type="entry name" value="PH_domain"/>
</dbReference>
<dbReference type="CDD" id="cd13270">
    <property type="entry name" value="PH1_TAPP1_2"/>
    <property type="match status" value="1"/>
</dbReference>
<reference evidence="3" key="1">
    <citation type="thesis" date="2021" institute="BYU ScholarsArchive" country="Provo, UT, USA">
        <title>Applications of and Algorithms for Genome Assembly and Genomic Analyses with an Emphasis on Marine Teleosts.</title>
        <authorList>
            <person name="Pickett B.D."/>
        </authorList>
    </citation>
    <scope>NUCLEOTIDE SEQUENCE</scope>
    <source>
        <strain evidence="3">HI-2016</strain>
    </source>
</reference>
<dbReference type="SUPFAM" id="SSF50729">
    <property type="entry name" value="PH domain-like"/>
    <property type="match status" value="2"/>
</dbReference>
<dbReference type="PANTHER" id="PTHR14336:SF4">
    <property type="entry name" value="PLECKSTRIN HOMOLOGY DOMAIN-CONTAINING FAMILY A MEMBER 1"/>
    <property type="match status" value="1"/>
</dbReference>
<feature type="region of interest" description="Disordered" evidence="1">
    <location>
        <begin position="414"/>
        <end position="527"/>
    </location>
</feature>
<feature type="compositionally biased region" description="Pro residues" evidence="1">
    <location>
        <begin position="479"/>
        <end position="488"/>
    </location>
</feature>
<feature type="non-terminal residue" evidence="3">
    <location>
        <position position="1"/>
    </location>
</feature>
<dbReference type="EMBL" id="JAFBMS010000032">
    <property type="protein sequence ID" value="KAG9341841.1"/>
    <property type="molecule type" value="Genomic_DNA"/>
</dbReference>
<dbReference type="SMART" id="SM00233">
    <property type="entry name" value="PH"/>
    <property type="match status" value="2"/>
</dbReference>
<keyword evidence="4" id="KW-1185">Reference proteome</keyword>
<protein>
    <recommendedName>
        <fullName evidence="2">PH domain-containing protein</fullName>
    </recommendedName>
</protein>
<dbReference type="PROSITE" id="PS50003">
    <property type="entry name" value="PH_DOMAIN"/>
    <property type="match status" value="2"/>
</dbReference>
<feature type="compositionally biased region" description="Pro residues" evidence="1">
    <location>
        <begin position="426"/>
        <end position="436"/>
    </location>
</feature>
<organism evidence="3 4">
    <name type="scientific">Albula glossodonta</name>
    <name type="common">roundjaw bonefish</name>
    <dbReference type="NCBI Taxonomy" id="121402"/>
    <lineage>
        <taxon>Eukaryota</taxon>
        <taxon>Metazoa</taxon>
        <taxon>Chordata</taxon>
        <taxon>Craniata</taxon>
        <taxon>Vertebrata</taxon>
        <taxon>Euteleostomi</taxon>
        <taxon>Actinopterygii</taxon>
        <taxon>Neopterygii</taxon>
        <taxon>Teleostei</taxon>
        <taxon>Albuliformes</taxon>
        <taxon>Albulidae</taxon>
        <taxon>Albula</taxon>
    </lineage>
</organism>
<dbReference type="Proteomes" id="UP000824540">
    <property type="component" value="Unassembled WGS sequence"/>
</dbReference>
<evidence type="ECO:0000313" key="3">
    <source>
        <dbReference type="EMBL" id="KAG9341841.1"/>
    </source>
</evidence>
<dbReference type="OrthoDB" id="185175at2759"/>
<evidence type="ECO:0000259" key="2">
    <source>
        <dbReference type="PROSITE" id="PS50003"/>
    </source>
</evidence>
<sequence length="527" mass="57461">EPHISAQFPQCTLLRTLSTINLLPSSQRVADGLKNTILEATFSALCISEGAQFRVAVECAGSEMPYVDRQNRICGFLDIEENENSGKFLRRYFILDTQEGSLVWYMDNPQNLPMGAESVGSLKLTYISKVSVPPYNVEECTHRIMTSISCSQCLYGPLQVSDATKQRPKAEFCFVINAGMRKFFLQANDQQDLVEWVNVLNNATKITVPKSSCDAPLSAETSKASPDVMVNRKQASYKTEIIGGVPVVTMTQQEGSEGPNEVGREELKRAYSQLPYFLNKASQDQTVIKAGYCVKQGAMTPSKEGFVLIRTCEVSSDIMMRDNLFEVVTTSRTFYIQADSPEEMHSWIKAVSGAIVAQRGPGRSAASSLSCGGRILPLVGPSNPALRCVVADAAGQAAVEPLHTEVFIQHEHSSRSCPSGFYRSDPPLPAMPPNPQCPTLQSFGTPGPHGISQGPGLGQRAFHEPPAPPPPQPAQRVPPRSPVAPGDPPVQVSSESPWRRRSSCEDTLQEPLPHVDPDTTELLVSEV</sequence>